<dbReference type="Proteomes" id="UP001175228">
    <property type="component" value="Unassembled WGS sequence"/>
</dbReference>
<organism evidence="1 2">
    <name type="scientific">Armillaria luteobubalina</name>
    <dbReference type="NCBI Taxonomy" id="153913"/>
    <lineage>
        <taxon>Eukaryota</taxon>
        <taxon>Fungi</taxon>
        <taxon>Dikarya</taxon>
        <taxon>Basidiomycota</taxon>
        <taxon>Agaricomycotina</taxon>
        <taxon>Agaricomycetes</taxon>
        <taxon>Agaricomycetidae</taxon>
        <taxon>Agaricales</taxon>
        <taxon>Marasmiineae</taxon>
        <taxon>Physalacriaceae</taxon>
        <taxon>Armillaria</taxon>
    </lineage>
</organism>
<dbReference type="EMBL" id="JAUEPU010000001">
    <property type="protein sequence ID" value="KAK0506459.1"/>
    <property type="molecule type" value="Genomic_DNA"/>
</dbReference>
<dbReference type="AlphaFoldDB" id="A0AA39V0U7"/>
<keyword evidence="2" id="KW-1185">Reference proteome</keyword>
<proteinExistence type="predicted"/>
<evidence type="ECO:0000313" key="2">
    <source>
        <dbReference type="Proteomes" id="UP001175228"/>
    </source>
</evidence>
<gene>
    <name evidence="1" type="ORF">EDD18DRAFT_1097743</name>
</gene>
<reference evidence="1" key="1">
    <citation type="submission" date="2023-06" db="EMBL/GenBank/DDBJ databases">
        <authorList>
            <consortium name="Lawrence Berkeley National Laboratory"/>
            <person name="Ahrendt S."/>
            <person name="Sahu N."/>
            <person name="Indic B."/>
            <person name="Wong-Bajracharya J."/>
            <person name="Merenyi Z."/>
            <person name="Ke H.-M."/>
            <person name="Monk M."/>
            <person name="Kocsube S."/>
            <person name="Drula E."/>
            <person name="Lipzen A."/>
            <person name="Balint B."/>
            <person name="Henrissat B."/>
            <person name="Andreopoulos B."/>
            <person name="Martin F.M."/>
            <person name="Harder C.B."/>
            <person name="Rigling D."/>
            <person name="Ford K.L."/>
            <person name="Foster G.D."/>
            <person name="Pangilinan J."/>
            <person name="Papanicolaou A."/>
            <person name="Barry K."/>
            <person name="LaButti K."/>
            <person name="Viragh M."/>
            <person name="Koriabine M."/>
            <person name="Yan M."/>
            <person name="Riley R."/>
            <person name="Champramary S."/>
            <person name="Plett K.L."/>
            <person name="Tsai I.J."/>
            <person name="Slot J."/>
            <person name="Sipos G."/>
            <person name="Plett J."/>
            <person name="Nagy L.G."/>
            <person name="Grigoriev I.V."/>
        </authorList>
    </citation>
    <scope>NUCLEOTIDE SEQUENCE</scope>
    <source>
        <strain evidence="1">HWK02</strain>
    </source>
</reference>
<comment type="caution">
    <text evidence="1">The sequence shown here is derived from an EMBL/GenBank/DDBJ whole genome shotgun (WGS) entry which is preliminary data.</text>
</comment>
<evidence type="ECO:0000313" key="1">
    <source>
        <dbReference type="EMBL" id="KAK0506459.1"/>
    </source>
</evidence>
<protein>
    <submittedName>
        <fullName evidence="1">Uncharacterized protein</fullName>
    </submittedName>
</protein>
<accession>A0AA39V0U7</accession>
<name>A0AA39V0U7_9AGAR</name>
<sequence length="241" mass="27354">MSRTLGAGEETIRKQVESEEMETMRRSLHDKSLSPFVPEIDSLLELDVERMRQNTREEEGIQGAHDNERDREYDEERWIFLIFPSVSSLISFKPILAHCEVIAPRTGTIFPALVAWTMRLMQISRRGWKERVDEHVQPERRGALNKLKTVAVMVNAGTRRNLKLRNVYVLLSSNAIAMGNLKSTATLCGSNGARIYKTARTPSHTPANLPLLHPGLRDNIAAIQTDVSLATMVYAWKKKEC</sequence>